<dbReference type="EMBL" id="JAEVFJ010000016">
    <property type="protein sequence ID" value="KAH8100353.1"/>
    <property type="molecule type" value="Genomic_DNA"/>
</dbReference>
<dbReference type="AlphaFoldDB" id="A0A8K0UN15"/>
<evidence type="ECO:0000256" key="7">
    <source>
        <dbReference type="RuleBase" id="RU000454"/>
    </source>
</evidence>
<dbReference type="InterPro" id="IPR001969">
    <property type="entry name" value="Aspartic_peptidase_AS"/>
</dbReference>
<dbReference type="SUPFAM" id="SSF50630">
    <property type="entry name" value="Acid proteases"/>
    <property type="match status" value="1"/>
</dbReference>
<dbReference type="Proteomes" id="UP000813824">
    <property type="component" value="Unassembled WGS sequence"/>
</dbReference>
<evidence type="ECO:0000313" key="13">
    <source>
        <dbReference type="Proteomes" id="UP000813824"/>
    </source>
</evidence>
<feature type="coiled-coil region" evidence="8">
    <location>
        <begin position="44"/>
        <end position="71"/>
    </location>
</feature>
<dbReference type="CDD" id="cd05471">
    <property type="entry name" value="pepsin_like"/>
    <property type="match status" value="1"/>
</dbReference>
<keyword evidence="6" id="KW-1015">Disulfide bond</keyword>
<dbReference type="GO" id="GO:0004190">
    <property type="term" value="F:aspartic-type endopeptidase activity"/>
    <property type="evidence" value="ECO:0007669"/>
    <property type="project" value="UniProtKB-KW"/>
</dbReference>
<feature type="domain" description="Peptidase A1" evidence="11">
    <location>
        <begin position="112"/>
        <end position="425"/>
    </location>
</feature>
<dbReference type="PROSITE" id="PS00141">
    <property type="entry name" value="ASP_PROTEASE"/>
    <property type="match status" value="2"/>
</dbReference>
<feature type="region of interest" description="Disordered" evidence="9">
    <location>
        <begin position="79"/>
        <end position="100"/>
    </location>
</feature>
<accession>A0A8K0UN15</accession>
<dbReference type="PANTHER" id="PTHR47966">
    <property type="entry name" value="BETA-SITE APP-CLEAVING ENZYME, ISOFORM A-RELATED"/>
    <property type="match status" value="1"/>
</dbReference>
<feature type="signal peptide" evidence="10">
    <location>
        <begin position="1"/>
        <end position="17"/>
    </location>
</feature>
<dbReference type="PRINTS" id="PR00792">
    <property type="entry name" value="PEPSIN"/>
</dbReference>
<feature type="active site" evidence="5">
    <location>
        <position position="314"/>
    </location>
</feature>
<comment type="caution">
    <text evidence="12">The sequence shown here is derived from an EMBL/GenBank/DDBJ whole genome shotgun (WGS) entry which is preliminary data.</text>
</comment>
<proteinExistence type="inferred from homology"/>
<evidence type="ECO:0000256" key="5">
    <source>
        <dbReference type="PIRSR" id="PIRSR601461-1"/>
    </source>
</evidence>
<evidence type="ECO:0000313" key="12">
    <source>
        <dbReference type="EMBL" id="KAH8100353.1"/>
    </source>
</evidence>
<keyword evidence="10" id="KW-0732">Signal</keyword>
<feature type="active site" evidence="5">
    <location>
        <position position="130"/>
    </location>
</feature>
<evidence type="ECO:0000256" key="10">
    <source>
        <dbReference type="SAM" id="SignalP"/>
    </source>
</evidence>
<dbReference type="InterPro" id="IPR021109">
    <property type="entry name" value="Peptidase_aspartic_dom_sf"/>
</dbReference>
<dbReference type="PANTHER" id="PTHR47966:SF51">
    <property type="entry name" value="BETA-SITE APP-CLEAVING ENZYME, ISOFORM A-RELATED"/>
    <property type="match status" value="1"/>
</dbReference>
<reference evidence="12" key="1">
    <citation type="journal article" date="2021" name="New Phytol.">
        <title>Evolutionary innovations through gain and loss of genes in the ectomycorrhizal Boletales.</title>
        <authorList>
            <person name="Wu G."/>
            <person name="Miyauchi S."/>
            <person name="Morin E."/>
            <person name="Kuo A."/>
            <person name="Drula E."/>
            <person name="Varga T."/>
            <person name="Kohler A."/>
            <person name="Feng B."/>
            <person name="Cao Y."/>
            <person name="Lipzen A."/>
            <person name="Daum C."/>
            <person name="Hundley H."/>
            <person name="Pangilinan J."/>
            <person name="Johnson J."/>
            <person name="Barry K."/>
            <person name="LaButti K."/>
            <person name="Ng V."/>
            <person name="Ahrendt S."/>
            <person name="Min B."/>
            <person name="Choi I.G."/>
            <person name="Park H."/>
            <person name="Plett J.M."/>
            <person name="Magnuson J."/>
            <person name="Spatafora J.W."/>
            <person name="Nagy L.G."/>
            <person name="Henrissat B."/>
            <person name="Grigoriev I.V."/>
            <person name="Yang Z.L."/>
            <person name="Xu J."/>
            <person name="Martin F.M."/>
        </authorList>
    </citation>
    <scope>NUCLEOTIDE SEQUENCE</scope>
    <source>
        <strain evidence="12">KKN 215</strain>
    </source>
</reference>
<dbReference type="InterPro" id="IPR033121">
    <property type="entry name" value="PEPTIDASE_A1"/>
</dbReference>
<dbReference type="OrthoDB" id="15189at2759"/>
<keyword evidence="13" id="KW-1185">Reference proteome</keyword>
<dbReference type="Pfam" id="PF00026">
    <property type="entry name" value="Asp"/>
    <property type="match status" value="1"/>
</dbReference>
<evidence type="ECO:0000256" key="6">
    <source>
        <dbReference type="PIRSR" id="PIRSR601461-2"/>
    </source>
</evidence>
<comment type="similarity">
    <text evidence="1 7">Belongs to the peptidase A1 family.</text>
</comment>
<sequence>MLTVGIVLLALQILAAGSPSPVDRDNDGIRISLSKRRDVVSDSVADIEALINALLNVRRKYENTIEAYKRNTGLEPPISLGVPVNPPANTTSGSKKRATGTVPLTNQANVLWQGTISVGTPPLPYTVDFDTGSSDLFLPGTSCTKNCAGHSRYSPLLSTTSKDRKKTFKLEYQDGSTVSGKQYSDTVSAGGLTATGQALGAASTYSDSLAIQRFTPDGLLGMGYQVISQYNSPPFFQTLVAQKKTTKPMFAFKLATTGSELYLGGVNPDLYTGSFTYVPVTTKAYWQVKMDSVTVINTGPKRPTPLPRIEAIIDTGTTLIIGDAKNVKSFYAQIPGAKDAAKTVALGYYTVPCDAVPTVQLTFGRKAFEIPPEAFNLGRVDGASEDCVAGIVSSGTSQSFWIVGDVFLRGVYTSFDLGANRVGFAELKQ</sequence>
<dbReference type="FunFam" id="2.40.70.10:FF:000115">
    <property type="entry name" value="Lysosomal aspartic protease"/>
    <property type="match status" value="1"/>
</dbReference>
<dbReference type="PROSITE" id="PS51767">
    <property type="entry name" value="PEPTIDASE_A1"/>
    <property type="match status" value="1"/>
</dbReference>
<evidence type="ECO:0000256" key="4">
    <source>
        <dbReference type="ARBA" id="ARBA00022801"/>
    </source>
</evidence>
<evidence type="ECO:0000256" key="1">
    <source>
        <dbReference type="ARBA" id="ARBA00007447"/>
    </source>
</evidence>
<evidence type="ECO:0000256" key="2">
    <source>
        <dbReference type="ARBA" id="ARBA00022670"/>
    </source>
</evidence>
<feature type="chain" id="PRO_5035453932" evidence="10">
    <location>
        <begin position="18"/>
        <end position="429"/>
    </location>
</feature>
<dbReference type="InterPro" id="IPR001461">
    <property type="entry name" value="Aspartic_peptidase_A1"/>
</dbReference>
<keyword evidence="4 7" id="KW-0378">Hydrolase</keyword>
<evidence type="ECO:0000256" key="9">
    <source>
        <dbReference type="SAM" id="MobiDB-lite"/>
    </source>
</evidence>
<keyword evidence="2 7" id="KW-0645">Protease</keyword>
<dbReference type="GO" id="GO:0006508">
    <property type="term" value="P:proteolysis"/>
    <property type="evidence" value="ECO:0007669"/>
    <property type="project" value="UniProtKB-KW"/>
</dbReference>
<evidence type="ECO:0000256" key="8">
    <source>
        <dbReference type="SAM" id="Coils"/>
    </source>
</evidence>
<protein>
    <submittedName>
        <fullName evidence="12">Aspartic peptidase domain-containing protein</fullName>
    </submittedName>
</protein>
<dbReference type="InterPro" id="IPR034164">
    <property type="entry name" value="Pepsin-like_dom"/>
</dbReference>
<gene>
    <name evidence="12" type="ORF">BXZ70DRAFT_1000471</name>
</gene>
<organism evidence="12 13">
    <name type="scientific">Cristinia sonorae</name>
    <dbReference type="NCBI Taxonomy" id="1940300"/>
    <lineage>
        <taxon>Eukaryota</taxon>
        <taxon>Fungi</taxon>
        <taxon>Dikarya</taxon>
        <taxon>Basidiomycota</taxon>
        <taxon>Agaricomycotina</taxon>
        <taxon>Agaricomycetes</taxon>
        <taxon>Agaricomycetidae</taxon>
        <taxon>Agaricales</taxon>
        <taxon>Pleurotineae</taxon>
        <taxon>Stephanosporaceae</taxon>
        <taxon>Cristinia</taxon>
    </lineage>
</organism>
<evidence type="ECO:0000259" key="11">
    <source>
        <dbReference type="PROSITE" id="PS51767"/>
    </source>
</evidence>
<feature type="disulfide bond" evidence="6">
    <location>
        <begin position="143"/>
        <end position="147"/>
    </location>
</feature>
<dbReference type="Gene3D" id="2.40.70.10">
    <property type="entry name" value="Acid Proteases"/>
    <property type="match status" value="2"/>
</dbReference>
<evidence type="ECO:0000256" key="3">
    <source>
        <dbReference type="ARBA" id="ARBA00022750"/>
    </source>
</evidence>
<keyword evidence="3 7" id="KW-0064">Aspartyl protease</keyword>
<name>A0A8K0UN15_9AGAR</name>
<keyword evidence="8" id="KW-0175">Coiled coil</keyword>